<dbReference type="InterPro" id="IPR037069">
    <property type="entry name" value="AcylCoA_DH/ox_N_sf"/>
</dbReference>
<dbReference type="GO" id="GO:0050660">
    <property type="term" value="F:flavin adenine dinucleotide binding"/>
    <property type="evidence" value="ECO:0007669"/>
    <property type="project" value="InterPro"/>
</dbReference>
<evidence type="ECO:0000256" key="3">
    <source>
        <dbReference type="ARBA" id="ARBA00022630"/>
    </source>
</evidence>
<evidence type="ECO:0000313" key="9">
    <source>
        <dbReference type="EMBL" id="AMR80845.1"/>
    </source>
</evidence>
<dbReference type="RefSeq" id="WP_062802669.1">
    <property type="nucleotide sequence ID" value="NZ_CP014845.1"/>
</dbReference>
<dbReference type="Proteomes" id="UP000075238">
    <property type="component" value="Chromosome 2"/>
</dbReference>
<dbReference type="Pfam" id="PF02771">
    <property type="entry name" value="Acyl-CoA_dh_N"/>
    <property type="match status" value="1"/>
</dbReference>
<dbReference type="STRING" id="1796606.A2G96_23735"/>
<gene>
    <name evidence="9" type="ORF">A2G96_23735</name>
</gene>
<feature type="domain" description="Acyl-CoA dehydrogenase/oxidase N-terminal" evidence="8">
    <location>
        <begin position="7"/>
        <end position="121"/>
    </location>
</feature>
<sequence length="411" mass="45333">MHLDFSPQDQQFREEVRAWIAQAYDADLRAMMAQSKNGYLDKAGQVRWQKALHARGWAAPNWPKEYGGPGWSAAQRFIFQSELAAAGCPPVSPMGLKMVAPVIMKYGTAEQKQRFLPPILSSDVWWCQGYSEPNSGSDLASLQLRADHGSDGDGEHYILNGSKIWTTHAQWADWMFCLVRTSRESKRQEGISFLLLDMHTPGITVSPLPTLDGPMPGQQEVNQVFFENVRVPVANRIGEEGKGWTYAKYLLEFERGGTYSPMLRKQLSKIAEIAAEQPGDDGGRLLDDPVFRRKLAALHLRAAALEAVELRVFSGVESGTSIGAASSMLKLTGTETLQAASELAVEAAGPAALPFLQDTWAELQGRDAPTRVGPYYAAVLAPRYFNYRKASIYGGSNEIQRNIIAKLVLGL</sequence>
<dbReference type="Gene3D" id="2.40.110.10">
    <property type="entry name" value="Butyryl-CoA Dehydrogenase, subunit A, domain 2"/>
    <property type="match status" value="1"/>
</dbReference>
<accession>A0A142JRY3</accession>
<feature type="domain" description="Acyl-CoA oxidase/dehydrogenase middle" evidence="7">
    <location>
        <begin position="127"/>
        <end position="213"/>
    </location>
</feature>
<dbReference type="PANTHER" id="PTHR43292:SF3">
    <property type="entry name" value="ACYL-COA DEHYDROGENASE FADE29"/>
    <property type="match status" value="1"/>
</dbReference>
<evidence type="ECO:0000256" key="5">
    <source>
        <dbReference type="ARBA" id="ARBA00023002"/>
    </source>
</evidence>
<comment type="similarity">
    <text evidence="2">Belongs to the acyl-CoA dehydrogenase family.</text>
</comment>
<keyword evidence="5" id="KW-0560">Oxidoreductase</keyword>
<evidence type="ECO:0000259" key="8">
    <source>
        <dbReference type="Pfam" id="PF02771"/>
    </source>
</evidence>
<dbReference type="PANTHER" id="PTHR43292">
    <property type="entry name" value="ACYL-COA DEHYDROGENASE"/>
    <property type="match status" value="1"/>
</dbReference>
<dbReference type="AlphaFoldDB" id="A0A142JRY3"/>
<dbReference type="GO" id="GO:0005886">
    <property type="term" value="C:plasma membrane"/>
    <property type="evidence" value="ECO:0007669"/>
    <property type="project" value="TreeGrafter"/>
</dbReference>
<organism evidence="9 10">
    <name type="scientific">Cupriavidus nantongensis</name>
    <dbReference type="NCBI Taxonomy" id="1796606"/>
    <lineage>
        <taxon>Bacteria</taxon>
        <taxon>Pseudomonadati</taxon>
        <taxon>Pseudomonadota</taxon>
        <taxon>Betaproteobacteria</taxon>
        <taxon>Burkholderiales</taxon>
        <taxon>Burkholderiaceae</taxon>
        <taxon>Cupriavidus</taxon>
    </lineage>
</organism>
<dbReference type="InterPro" id="IPR009075">
    <property type="entry name" value="AcylCo_DH/oxidase_C"/>
</dbReference>
<dbReference type="Pfam" id="PF00441">
    <property type="entry name" value="Acyl-CoA_dh_1"/>
    <property type="match status" value="1"/>
</dbReference>
<dbReference type="Pfam" id="PF02770">
    <property type="entry name" value="Acyl-CoA_dh_M"/>
    <property type="match status" value="1"/>
</dbReference>
<evidence type="ECO:0000259" key="7">
    <source>
        <dbReference type="Pfam" id="PF02770"/>
    </source>
</evidence>
<dbReference type="OrthoDB" id="9770681at2"/>
<name>A0A142JRY3_9BURK</name>
<dbReference type="InterPro" id="IPR052161">
    <property type="entry name" value="Mycobact_Acyl-CoA_DH"/>
</dbReference>
<reference evidence="9 10" key="1">
    <citation type="submission" date="2016-03" db="EMBL/GenBank/DDBJ databases">
        <title>Complete genome sequence of a novel chlorpyrifos degrading bacterium, Cupriavidus nantongensis sp. X1.</title>
        <authorList>
            <person name="Fang L."/>
        </authorList>
    </citation>
    <scope>NUCLEOTIDE SEQUENCE [LARGE SCALE GENOMIC DNA]</scope>
    <source>
        <strain evidence="9 10">X1</strain>
    </source>
</reference>
<dbReference type="InterPro" id="IPR036250">
    <property type="entry name" value="AcylCo_DH-like_C"/>
</dbReference>
<dbReference type="Gene3D" id="1.10.540.10">
    <property type="entry name" value="Acyl-CoA dehydrogenase/oxidase, N-terminal domain"/>
    <property type="match status" value="1"/>
</dbReference>
<evidence type="ECO:0000256" key="4">
    <source>
        <dbReference type="ARBA" id="ARBA00022827"/>
    </source>
</evidence>
<dbReference type="EMBL" id="CP014845">
    <property type="protein sequence ID" value="AMR80845.1"/>
    <property type="molecule type" value="Genomic_DNA"/>
</dbReference>
<keyword evidence="4" id="KW-0274">FAD</keyword>
<comment type="cofactor">
    <cofactor evidence="1">
        <name>FAD</name>
        <dbReference type="ChEBI" id="CHEBI:57692"/>
    </cofactor>
</comment>
<evidence type="ECO:0000259" key="6">
    <source>
        <dbReference type="Pfam" id="PF00441"/>
    </source>
</evidence>
<evidence type="ECO:0000313" key="10">
    <source>
        <dbReference type="Proteomes" id="UP000075238"/>
    </source>
</evidence>
<evidence type="ECO:0000256" key="2">
    <source>
        <dbReference type="ARBA" id="ARBA00009347"/>
    </source>
</evidence>
<dbReference type="Gene3D" id="1.20.140.10">
    <property type="entry name" value="Butyryl-CoA Dehydrogenase, subunit A, domain 3"/>
    <property type="match status" value="1"/>
</dbReference>
<dbReference type="SUPFAM" id="SSF47203">
    <property type="entry name" value="Acyl-CoA dehydrogenase C-terminal domain-like"/>
    <property type="match status" value="1"/>
</dbReference>
<dbReference type="InterPro" id="IPR046373">
    <property type="entry name" value="Acyl-CoA_Oxase/DH_mid-dom_sf"/>
</dbReference>
<feature type="domain" description="Acyl-CoA dehydrogenase/oxidase C-terminal" evidence="6">
    <location>
        <begin position="241"/>
        <end position="407"/>
    </location>
</feature>
<dbReference type="GO" id="GO:0016627">
    <property type="term" value="F:oxidoreductase activity, acting on the CH-CH group of donors"/>
    <property type="evidence" value="ECO:0007669"/>
    <property type="project" value="InterPro"/>
</dbReference>
<dbReference type="InterPro" id="IPR009100">
    <property type="entry name" value="AcylCoA_DH/oxidase_NM_dom_sf"/>
</dbReference>
<protein>
    <submittedName>
        <fullName evidence="9">Pimeloyl-CoA dehydrogenase large subunit</fullName>
    </submittedName>
</protein>
<dbReference type="InterPro" id="IPR013786">
    <property type="entry name" value="AcylCoA_DH/ox_N"/>
</dbReference>
<dbReference type="KEGG" id="cnan:A2G96_23735"/>
<proteinExistence type="inferred from homology"/>
<keyword evidence="10" id="KW-1185">Reference proteome</keyword>
<dbReference type="InterPro" id="IPR006091">
    <property type="entry name" value="Acyl-CoA_Oxase/DH_mid-dom"/>
</dbReference>
<evidence type="ECO:0000256" key="1">
    <source>
        <dbReference type="ARBA" id="ARBA00001974"/>
    </source>
</evidence>
<dbReference type="SUPFAM" id="SSF56645">
    <property type="entry name" value="Acyl-CoA dehydrogenase NM domain-like"/>
    <property type="match status" value="1"/>
</dbReference>
<keyword evidence="3" id="KW-0285">Flavoprotein</keyword>